<reference evidence="2 3" key="1">
    <citation type="submission" date="2016-10" db="EMBL/GenBank/DDBJ databases">
        <authorList>
            <person name="de Groot N.N."/>
        </authorList>
    </citation>
    <scope>NUCLEOTIDE SEQUENCE [LARGE SCALE GENOMIC DNA]</scope>
    <source>
        <strain evidence="2 3">CPCC 100156</strain>
    </source>
</reference>
<evidence type="ECO:0000313" key="3">
    <source>
        <dbReference type="Proteomes" id="UP000198925"/>
    </source>
</evidence>
<organism evidence="2 3">
    <name type="scientific">Belnapia rosea</name>
    <dbReference type="NCBI Taxonomy" id="938405"/>
    <lineage>
        <taxon>Bacteria</taxon>
        <taxon>Pseudomonadati</taxon>
        <taxon>Pseudomonadota</taxon>
        <taxon>Alphaproteobacteria</taxon>
        <taxon>Acetobacterales</taxon>
        <taxon>Roseomonadaceae</taxon>
        <taxon>Belnapia</taxon>
    </lineage>
</organism>
<dbReference type="PANTHER" id="PTHR42928:SF5">
    <property type="entry name" value="BLR1237 PROTEIN"/>
    <property type="match status" value="1"/>
</dbReference>
<dbReference type="Gene3D" id="3.40.190.10">
    <property type="entry name" value="Periplasmic binding protein-like II"/>
    <property type="match status" value="1"/>
</dbReference>
<keyword evidence="2" id="KW-0675">Receptor</keyword>
<dbReference type="InterPro" id="IPR042100">
    <property type="entry name" value="Bug_dom1"/>
</dbReference>
<dbReference type="InterPro" id="IPR005064">
    <property type="entry name" value="BUG"/>
</dbReference>
<keyword evidence="3" id="KW-1185">Reference proteome</keyword>
<protein>
    <submittedName>
        <fullName evidence="2">Tripartite-type tricarboxylate transporter, receptor component TctC</fullName>
    </submittedName>
</protein>
<dbReference type="SUPFAM" id="SSF53850">
    <property type="entry name" value="Periplasmic binding protein-like II"/>
    <property type="match status" value="1"/>
</dbReference>
<evidence type="ECO:0000313" key="2">
    <source>
        <dbReference type="EMBL" id="SDE62953.1"/>
    </source>
</evidence>
<dbReference type="PANTHER" id="PTHR42928">
    <property type="entry name" value="TRICARBOXYLATE-BINDING PROTEIN"/>
    <property type="match status" value="1"/>
</dbReference>
<dbReference type="Pfam" id="PF03401">
    <property type="entry name" value="TctC"/>
    <property type="match status" value="1"/>
</dbReference>
<sequence>MGTNAVVGSGPVGLERLSRRTLLASAAATVTAPAVAQERYPDRPIRLLVPWTAGSSSDVQMRSLAEVAQQSLGQPVVIENRPGASGTLHAQALAAARPDGYTLGQMHLSVVRRPFLVRQPLWNTVTDYTHILRLCGWMYGVAVKADSPHRDWRDFIARARASPGRLTFATSGIATTNHLAMEELAEREGAQLTHVPYRGSSEGMTAVLSGQVDCIADSSVWVPQVEAGQMRALCVWTADRVPRLPSVPTLKELGHDMVITSPYGLSGPKGMDPAVVRVLHDAFKAALFSPANAAVRGQFDMPEQYLDTEQYTDFIAKRAEHERTMVQRLGIKLD</sequence>
<name>A0A1G7EH38_9PROT</name>
<comment type="similarity">
    <text evidence="1">Belongs to the UPF0065 (bug) family.</text>
</comment>
<dbReference type="Gene3D" id="3.40.190.150">
    <property type="entry name" value="Bordetella uptake gene, domain 1"/>
    <property type="match status" value="1"/>
</dbReference>
<proteinExistence type="inferred from homology"/>
<gene>
    <name evidence="2" type="ORF">SAMN04487779_10764</name>
</gene>
<evidence type="ECO:0000256" key="1">
    <source>
        <dbReference type="ARBA" id="ARBA00006987"/>
    </source>
</evidence>
<dbReference type="CDD" id="cd07012">
    <property type="entry name" value="PBP2_Bug_TTT"/>
    <property type="match status" value="1"/>
</dbReference>
<accession>A0A1G7EH38</accession>
<dbReference type="Proteomes" id="UP000198925">
    <property type="component" value="Unassembled WGS sequence"/>
</dbReference>
<dbReference type="PIRSF" id="PIRSF017082">
    <property type="entry name" value="YflP"/>
    <property type="match status" value="1"/>
</dbReference>
<dbReference type="AlphaFoldDB" id="A0A1G7EH38"/>
<dbReference type="EMBL" id="FMZX01000076">
    <property type="protein sequence ID" value="SDE62953.1"/>
    <property type="molecule type" value="Genomic_DNA"/>
</dbReference>